<comment type="caution">
    <text evidence="1">The sequence shown here is derived from an EMBL/GenBank/DDBJ whole genome shotgun (WGS) entry which is preliminary data.</text>
</comment>
<reference evidence="2" key="1">
    <citation type="journal article" date="2019" name="Int. J. Syst. Evol. Microbiol.">
        <title>The Global Catalogue of Microorganisms (GCM) 10K type strain sequencing project: providing services to taxonomists for standard genome sequencing and annotation.</title>
        <authorList>
            <consortium name="The Broad Institute Genomics Platform"/>
            <consortium name="The Broad Institute Genome Sequencing Center for Infectious Disease"/>
            <person name="Wu L."/>
            <person name="Ma J."/>
        </authorList>
    </citation>
    <scope>NUCLEOTIDE SEQUENCE [LARGE SCALE GENOMIC DNA]</scope>
    <source>
        <strain evidence="2">CECT 7649</strain>
    </source>
</reference>
<organism evidence="1 2">
    <name type="scientific">Sphaerisporangium rhizosphaerae</name>
    <dbReference type="NCBI Taxonomy" id="2269375"/>
    <lineage>
        <taxon>Bacteria</taxon>
        <taxon>Bacillati</taxon>
        <taxon>Actinomycetota</taxon>
        <taxon>Actinomycetes</taxon>
        <taxon>Streptosporangiales</taxon>
        <taxon>Streptosporangiaceae</taxon>
        <taxon>Sphaerisporangium</taxon>
    </lineage>
</organism>
<name>A0ABW2PHE6_9ACTN</name>
<gene>
    <name evidence="1" type="ORF">ACFQSB_36820</name>
</gene>
<evidence type="ECO:0000313" key="1">
    <source>
        <dbReference type="EMBL" id="MFC7387820.1"/>
    </source>
</evidence>
<sequence>MTGRYAPAYALTVDGEPLPLPLRACVTGVRYADALEGANRVEITLADQRPGLLDHPLLRVDARLELALGYAPDPLEPMFTGEITGVDASFPSGGVPTITVVAHDFMQRLTIGAKDRAFALSLPCIGRFPLPDPVIAAAVGATNLLVPVVDPVGAALSFLALLATYAIDPADAKRSIRIQQGQSDFELLTGVARDNGWDMYVDHTAEPRGYVLRFQFPGGHAAPAAVLKWGESLIDFNPRITTVGQVASVATRIWVSAINAEFVIALAWDYDRGAFDLQVYPGLGDLDAIGAGLGDGGGGRGTLIVEADGPATAPRRVLGELLPRLNNRLTASGTTVGDPRLRAGRVIAVEGLGPRFGGLYRLTSVTHTIDGSGYRSAFEVRKEVWFTSPVPGLRAQGVRIF</sequence>
<evidence type="ECO:0000313" key="2">
    <source>
        <dbReference type="Proteomes" id="UP001596496"/>
    </source>
</evidence>
<dbReference type="EMBL" id="JBHTCG010000044">
    <property type="protein sequence ID" value="MFC7387820.1"/>
    <property type="molecule type" value="Genomic_DNA"/>
</dbReference>
<dbReference type="Proteomes" id="UP001596496">
    <property type="component" value="Unassembled WGS sequence"/>
</dbReference>
<protein>
    <submittedName>
        <fullName evidence="1">Phage late control D family protein</fullName>
    </submittedName>
</protein>
<keyword evidence="2" id="KW-1185">Reference proteome</keyword>
<accession>A0ABW2PHE6</accession>
<dbReference type="RefSeq" id="WP_380831714.1">
    <property type="nucleotide sequence ID" value="NZ_JBHTCG010000044.1"/>
</dbReference>
<proteinExistence type="predicted"/>